<dbReference type="Proteomes" id="UP001155483">
    <property type="component" value="Unassembled WGS sequence"/>
</dbReference>
<dbReference type="SUPFAM" id="SSF54427">
    <property type="entry name" value="NTF2-like"/>
    <property type="match status" value="1"/>
</dbReference>
<feature type="domain" description="DUF4440" evidence="2">
    <location>
        <begin position="35"/>
        <end position="138"/>
    </location>
</feature>
<evidence type="ECO:0000313" key="4">
    <source>
        <dbReference type="Proteomes" id="UP001155483"/>
    </source>
</evidence>
<feature type="chain" id="PRO_5040981449" evidence="1">
    <location>
        <begin position="20"/>
        <end position="149"/>
    </location>
</feature>
<dbReference type="AlphaFoldDB" id="A0A9X2XU12"/>
<evidence type="ECO:0000256" key="1">
    <source>
        <dbReference type="SAM" id="SignalP"/>
    </source>
</evidence>
<sequence length="149" mass="16831">MKSCILSLIALMYCFGLSAQSNYDAATLKNELDTLNRQIDHWVVQKNTGLLKKYYADDFVFTHGTGHVDSKASWLENVAKPGTQFVSRLHDSTAVELHPNLAIVTGTLTVVRKTAAPGSNYAVRYVRVYARQKKDWQMVSHRTVLQWSL</sequence>
<dbReference type="Gene3D" id="3.10.450.50">
    <property type="match status" value="1"/>
</dbReference>
<evidence type="ECO:0000259" key="2">
    <source>
        <dbReference type="Pfam" id="PF14534"/>
    </source>
</evidence>
<dbReference type="InterPro" id="IPR027843">
    <property type="entry name" value="DUF4440"/>
</dbReference>
<organism evidence="3 4">
    <name type="scientific">Paraflavisolibacter caeni</name>
    <dbReference type="NCBI Taxonomy" id="2982496"/>
    <lineage>
        <taxon>Bacteria</taxon>
        <taxon>Pseudomonadati</taxon>
        <taxon>Bacteroidota</taxon>
        <taxon>Chitinophagia</taxon>
        <taxon>Chitinophagales</taxon>
        <taxon>Chitinophagaceae</taxon>
        <taxon>Paraflavisolibacter</taxon>
    </lineage>
</organism>
<dbReference type="EMBL" id="JAOTIF010000002">
    <property type="protein sequence ID" value="MCU7548457.1"/>
    <property type="molecule type" value="Genomic_DNA"/>
</dbReference>
<dbReference type="Pfam" id="PF14534">
    <property type="entry name" value="DUF4440"/>
    <property type="match status" value="1"/>
</dbReference>
<evidence type="ECO:0000313" key="3">
    <source>
        <dbReference type="EMBL" id="MCU7548457.1"/>
    </source>
</evidence>
<dbReference type="InterPro" id="IPR032710">
    <property type="entry name" value="NTF2-like_dom_sf"/>
</dbReference>
<comment type="caution">
    <text evidence="3">The sequence shown here is derived from an EMBL/GenBank/DDBJ whole genome shotgun (WGS) entry which is preliminary data.</text>
</comment>
<proteinExistence type="predicted"/>
<dbReference type="RefSeq" id="WP_279295904.1">
    <property type="nucleotide sequence ID" value="NZ_JAOTIF010000002.1"/>
</dbReference>
<name>A0A9X2XU12_9BACT</name>
<reference evidence="3" key="1">
    <citation type="submission" date="2022-09" db="EMBL/GenBank/DDBJ databases">
        <authorList>
            <person name="Yuan C."/>
            <person name="Ke Z."/>
        </authorList>
    </citation>
    <scope>NUCLEOTIDE SEQUENCE</scope>
    <source>
        <strain evidence="3">LB-8</strain>
    </source>
</reference>
<gene>
    <name evidence="3" type="ORF">OCK74_04985</name>
</gene>
<reference evidence="3" key="2">
    <citation type="submission" date="2023-04" db="EMBL/GenBank/DDBJ databases">
        <title>Paracnuella aquatica gen. nov., sp. nov., a member of the family Chitinophagaceae isolated from a hot spring.</title>
        <authorList>
            <person name="Wang C."/>
        </authorList>
    </citation>
    <scope>NUCLEOTIDE SEQUENCE</scope>
    <source>
        <strain evidence="3">LB-8</strain>
    </source>
</reference>
<accession>A0A9X2XU12</accession>
<keyword evidence="4" id="KW-1185">Reference proteome</keyword>
<feature type="signal peptide" evidence="1">
    <location>
        <begin position="1"/>
        <end position="19"/>
    </location>
</feature>
<protein>
    <submittedName>
        <fullName evidence="3">Nuclear transport factor 2 family protein</fullName>
    </submittedName>
</protein>
<keyword evidence="1" id="KW-0732">Signal</keyword>